<evidence type="ECO:0000313" key="4">
    <source>
        <dbReference type="Proteomes" id="UP000632774"/>
    </source>
</evidence>
<keyword evidence="4" id="KW-1185">Reference proteome</keyword>
<organism evidence="3 4">
    <name type="scientific">Mucilaginibacter boryungensis</name>
    <dbReference type="NCBI Taxonomy" id="768480"/>
    <lineage>
        <taxon>Bacteria</taxon>
        <taxon>Pseudomonadati</taxon>
        <taxon>Bacteroidota</taxon>
        <taxon>Sphingobacteriia</taxon>
        <taxon>Sphingobacteriales</taxon>
        <taxon>Sphingobacteriaceae</taxon>
        <taxon>Mucilaginibacter</taxon>
    </lineage>
</organism>
<evidence type="ECO:0000256" key="1">
    <source>
        <dbReference type="SAM" id="SignalP"/>
    </source>
</evidence>
<evidence type="ECO:0000259" key="2">
    <source>
        <dbReference type="Pfam" id="PF12708"/>
    </source>
</evidence>
<dbReference type="RefSeq" id="WP_194106514.1">
    <property type="nucleotide sequence ID" value="NZ_JADFFM010000001.1"/>
</dbReference>
<proteinExistence type="predicted"/>
<feature type="chain" id="PRO_5045875045" description="Rhamnogalacturonase A/B/Epimerase-like pectate lyase domain-containing protein" evidence="1">
    <location>
        <begin position="20"/>
        <end position="571"/>
    </location>
</feature>
<sequence length="571" mass="61866">MKNLFILFTLALLYNSAFAKIDTCKVFTGTISQIRALTSSNYTQAASTDYGTGNWYRDTIDVVSADNTATVLVDASGKRWKRIYSGPIYVNWYGAKGDGVTNDSLAIQSCFNDAKPFQTISFNSGTYNFTSVTISTTDFIITGNKAKLLGTINVGDNTARDYNSVITGLTFSTTGNAIQIKNCRKLEISGNVFNGCDKAIYVKPEGTAVHHNGLIEITKANFFNGVNYCFYVDRDPSATWQATNDCTFSGNVANDALITAVYCNGIDGLKYENNVIFFPSDAVRRVNKKHHLQIDNQSDWVIVNNNNFFESGEEPILVQNCKALNVTGNNFAWSGQKGVYSVVKATGTITDFIINVNGNAIDSFSGNVVEIDSTTYGAVNVAGNNINYANTFANYFGTQDLSLINHYIIKAGNSLTRLAEKNLFNNIINLKSTNKAAIVTKYDVMGSFGAESYVTRSVAFPDTNKVNVIGLYDAGLSSITYGGTINITVKNSSSSNANTSNYFLLVNKATSGSAQVAVVISSLGLLNGASANHPSFKFTIAGNRLYAQPINATRGTFYFFAKSDGNVIVTE</sequence>
<protein>
    <recommendedName>
        <fullName evidence="2">Rhamnogalacturonase A/B/Epimerase-like pectate lyase domain-containing protein</fullName>
    </recommendedName>
</protein>
<feature type="signal peptide" evidence="1">
    <location>
        <begin position="1"/>
        <end position="19"/>
    </location>
</feature>
<gene>
    <name evidence="3" type="ORF">IRJ18_12400</name>
</gene>
<comment type="caution">
    <text evidence="3">The sequence shown here is derived from an EMBL/GenBank/DDBJ whole genome shotgun (WGS) entry which is preliminary data.</text>
</comment>
<dbReference type="EMBL" id="JADFFM010000001">
    <property type="protein sequence ID" value="MBE9667164.1"/>
    <property type="molecule type" value="Genomic_DNA"/>
</dbReference>
<name>A0ABR9XJB7_9SPHI</name>
<dbReference type="InterPro" id="IPR012334">
    <property type="entry name" value="Pectin_lyas_fold"/>
</dbReference>
<reference evidence="3 4" key="1">
    <citation type="submission" date="2020-10" db="EMBL/GenBank/DDBJ databases">
        <title>Mucilaginibacter mali sp. nov., isolated from rhizosphere soil of apple orchard.</title>
        <authorList>
            <person name="Lee J.-S."/>
            <person name="Kim H.S."/>
            <person name="Kim J.-S."/>
        </authorList>
    </citation>
    <scope>NUCLEOTIDE SEQUENCE [LARGE SCALE GENOMIC DNA]</scope>
    <source>
        <strain evidence="3 4">KCTC 23157</strain>
    </source>
</reference>
<dbReference type="Pfam" id="PF12708">
    <property type="entry name" value="Pect-lyase_RHGA_epim"/>
    <property type="match status" value="1"/>
</dbReference>
<dbReference type="Gene3D" id="2.160.20.10">
    <property type="entry name" value="Single-stranded right-handed beta-helix, Pectin lyase-like"/>
    <property type="match status" value="1"/>
</dbReference>
<dbReference type="SUPFAM" id="SSF51126">
    <property type="entry name" value="Pectin lyase-like"/>
    <property type="match status" value="1"/>
</dbReference>
<dbReference type="InterPro" id="IPR024535">
    <property type="entry name" value="RHGA/B-epi-like_pectate_lyase"/>
</dbReference>
<feature type="domain" description="Rhamnogalacturonase A/B/Epimerase-like pectate lyase" evidence="2">
    <location>
        <begin position="90"/>
        <end position="145"/>
    </location>
</feature>
<dbReference type="InterPro" id="IPR011050">
    <property type="entry name" value="Pectin_lyase_fold/virulence"/>
</dbReference>
<dbReference type="Proteomes" id="UP000632774">
    <property type="component" value="Unassembled WGS sequence"/>
</dbReference>
<accession>A0ABR9XJB7</accession>
<keyword evidence="1" id="KW-0732">Signal</keyword>
<evidence type="ECO:0000313" key="3">
    <source>
        <dbReference type="EMBL" id="MBE9667164.1"/>
    </source>
</evidence>